<protein>
    <submittedName>
        <fullName evidence="9">Carbohydrate ABC transporter permease</fullName>
    </submittedName>
</protein>
<dbReference type="AlphaFoldDB" id="A0A7S8IEJ3"/>
<keyword evidence="6 7" id="KW-0472">Membrane</keyword>
<feature type="transmembrane region" description="Helical" evidence="7">
    <location>
        <begin position="251"/>
        <end position="271"/>
    </location>
</feature>
<feature type="transmembrane region" description="Helical" evidence="7">
    <location>
        <begin position="144"/>
        <end position="166"/>
    </location>
</feature>
<evidence type="ECO:0000313" key="10">
    <source>
        <dbReference type="Proteomes" id="UP000594468"/>
    </source>
</evidence>
<keyword evidence="3" id="KW-1003">Cell membrane</keyword>
<evidence type="ECO:0000256" key="2">
    <source>
        <dbReference type="ARBA" id="ARBA00022448"/>
    </source>
</evidence>
<dbReference type="Pfam" id="PF00528">
    <property type="entry name" value="BPD_transp_1"/>
    <property type="match status" value="1"/>
</dbReference>
<feature type="domain" description="ABC transmembrane type-1" evidence="8">
    <location>
        <begin position="80"/>
        <end position="272"/>
    </location>
</feature>
<name>A0A7S8IEJ3_9CHLR</name>
<keyword evidence="4 7" id="KW-0812">Transmembrane</keyword>
<evidence type="ECO:0000313" key="9">
    <source>
        <dbReference type="EMBL" id="QPC83730.1"/>
    </source>
</evidence>
<dbReference type="RefSeq" id="WP_195171794.1">
    <property type="nucleotide sequence ID" value="NZ_CP062983.1"/>
</dbReference>
<feature type="transmembrane region" description="Helical" evidence="7">
    <location>
        <begin position="196"/>
        <end position="217"/>
    </location>
</feature>
<gene>
    <name evidence="9" type="ORF">G4Y79_04955</name>
</gene>
<dbReference type="InterPro" id="IPR000515">
    <property type="entry name" value="MetI-like"/>
</dbReference>
<evidence type="ECO:0000259" key="8">
    <source>
        <dbReference type="PROSITE" id="PS50928"/>
    </source>
</evidence>
<feature type="transmembrane region" description="Helical" evidence="7">
    <location>
        <begin position="115"/>
        <end position="138"/>
    </location>
</feature>
<keyword evidence="2 7" id="KW-0813">Transport</keyword>
<dbReference type="CDD" id="cd06261">
    <property type="entry name" value="TM_PBP2"/>
    <property type="match status" value="1"/>
</dbReference>
<comment type="subcellular location">
    <subcellularLocation>
        <location evidence="1 7">Cell membrane</location>
        <topology evidence="1 7">Multi-pass membrane protein</topology>
    </subcellularLocation>
</comment>
<comment type="similarity">
    <text evidence="7">Belongs to the binding-protein-dependent transport system permease family.</text>
</comment>
<accession>A0A7S8IEJ3</accession>
<evidence type="ECO:0000256" key="4">
    <source>
        <dbReference type="ARBA" id="ARBA00022692"/>
    </source>
</evidence>
<reference evidence="9 10" key="1">
    <citation type="submission" date="2020-02" db="EMBL/GenBank/DDBJ databases">
        <authorList>
            <person name="Zheng R.K."/>
            <person name="Sun C.M."/>
        </authorList>
    </citation>
    <scope>NUCLEOTIDE SEQUENCE [LARGE SCALE GENOMIC DNA]</scope>
    <source>
        <strain evidence="10">rifampicinis</strain>
    </source>
</reference>
<dbReference type="InterPro" id="IPR035906">
    <property type="entry name" value="MetI-like_sf"/>
</dbReference>
<keyword evidence="5 7" id="KW-1133">Transmembrane helix</keyword>
<evidence type="ECO:0000256" key="1">
    <source>
        <dbReference type="ARBA" id="ARBA00004651"/>
    </source>
</evidence>
<dbReference type="Proteomes" id="UP000594468">
    <property type="component" value="Chromosome"/>
</dbReference>
<feature type="transmembrane region" description="Helical" evidence="7">
    <location>
        <begin position="79"/>
        <end position="103"/>
    </location>
</feature>
<evidence type="ECO:0000256" key="7">
    <source>
        <dbReference type="RuleBase" id="RU363032"/>
    </source>
</evidence>
<evidence type="ECO:0000256" key="5">
    <source>
        <dbReference type="ARBA" id="ARBA00022989"/>
    </source>
</evidence>
<keyword evidence="10" id="KW-1185">Reference proteome</keyword>
<dbReference type="PANTHER" id="PTHR43744:SF6">
    <property type="entry name" value="ABC TRANSPORTER PERMEASE PROTEIN YESQ-RELATED"/>
    <property type="match status" value="1"/>
</dbReference>
<dbReference type="EMBL" id="CP062983">
    <property type="protein sequence ID" value="QPC83730.1"/>
    <property type="molecule type" value="Genomic_DNA"/>
</dbReference>
<dbReference type="GO" id="GO:0005886">
    <property type="term" value="C:plasma membrane"/>
    <property type="evidence" value="ECO:0007669"/>
    <property type="project" value="UniProtKB-SubCell"/>
</dbReference>
<dbReference type="PANTHER" id="PTHR43744">
    <property type="entry name" value="ABC TRANSPORTER PERMEASE PROTEIN MG189-RELATED-RELATED"/>
    <property type="match status" value="1"/>
</dbReference>
<evidence type="ECO:0000256" key="6">
    <source>
        <dbReference type="ARBA" id="ARBA00023136"/>
    </source>
</evidence>
<sequence>MSTNNQHFLRRLLIPRYWPVHLMLILATIVMLYPLLWMVSSSLKPETEIFQSSGLIPSELTFSNYTEGWTALQTPFTRFYINSFIIVILVVIGNVLTSSLTGYAFARVKFPGKRIWFSLMLLTLMLPFHVTLVPRYIMFSELNWINTILPLVVPSFLATEAFFVFLNVQFIRGIPRDLDEAASVDGASRWQIFTRIIFPLSTPALITTAIFSFIWTWNDFLSQLLYLNKTELLTVPLALRQFVSAMDQSSYGQLFAMSTLAQIPILLFFVFGQKYIVEGIATTGFKG</sequence>
<evidence type="ECO:0000256" key="3">
    <source>
        <dbReference type="ARBA" id="ARBA00022475"/>
    </source>
</evidence>
<feature type="transmembrane region" description="Helical" evidence="7">
    <location>
        <begin position="20"/>
        <end position="39"/>
    </location>
</feature>
<organism evidence="9 10">
    <name type="scientific">Phototrophicus methaneseepsis</name>
    <dbReference type="NCBI Taxonomy" id="2710758"/>
    <lineage>
        <taxon>Bacteria</taxon>
        <taxon>Bacillati</taxon>
        <taxon>Chloroflexota</taxon>
        <taxon>Candidatus Thermofontia</taxon>
        <taxon>Phototrophicales</taxon>
        <taxon>Phototrophicaceae</taxon>
        <taxon>Phototrophicus</taxon>
    </lineage>
</organism>
<dbReference type="Gene3D" id="1.10.3720.10">
    <property type="entry name" value="MetI-like"/>
    <property type="match status" value="1"/>
</dbReference>
<dbReference type="GO" id="GO:0055085">
    <property type="term" value="P:transmembrane transport"/>
    <property type="evidence" value="ECO:0007669"/>
    <property type="project" value="InterPro"/>
</dbReference>
<dbReference type="SUPFAM" id="SSF161098">
    <property type="entry name" value="MetI-like"/>
    <property type="match status" value="1"/>
</dbReference>
<dbReference type="KEGG" id="pmet:G4Y79_04955"/>
<dbReference type="PROSITE" id="PS50928">
    <property type="entry name" value="ABC_TM1"/>
    <property type="match status" value="1"/>
</dbReference>
<proteinExistence type="inferred from homology"/>